<evidence type="ECO:0000313" key="3">
    <source>
        <dbReference type="Proteomes" id="UP000649573"/>
    </source>
</evidence>
<gene>
    <name evidence="2" type="ORF">GCM10010178_34810</name>
</gene>
<sequence>MGDAEKVRASRDGDKFHYFWAARRALNLLDLTGDLKVVGVEGLPQSDQVQGEEVIDVAEYYGGDDMATCTSLRFVQLKHSTLRTDDPVVASELEKTLVKFAKAYRQQIPKKLTDKLHFAFVTNRTLNDKVRRSLRELADGATKYTFAREADLLRSYLSFGTDTEHERDFCQRFEVDDGIPGLRDMEQLLSDELKQFLPGGGTGTEMTQLMETVSRCATSLANKQTLQIGDVLLALRASEEELFPARSAIEHPAHVIHTQDVDRVTAELKTGRSNKVLLTAVGGVGKSVLTSMLNPKLPPGSVTVVYDCFAGGDYRKATSPRHEHRTGLTQISNELAAAGLCAPLIPANVHDSAYMRVFMSRVRGAAEQLTREKPGALLTVVIDAADNAAMAAAEQHHSTFVTDLFREDWPGNSRLVQLCRPERSDLLKVPRTGVTVLPLVGFQQPESLEHLRMRFQDATAGEGAELHALSAGNPRVQAMAMENAASVNEVLSAIQLARTAPGAVLDSLLAMQVNRVFDDGHLRADELDRLCEALATLHPPMPLDDLATITDVHVDAIRSFAVSLGRGLHAAGNTLQFRDEPTETWFRETHGLPTVRKQEFVRGLKPLAARSPYVASALPQLLFEAGLLEDLVELALSDAGLPGDTEELQTQEIARSRARFALCAMLRSGRNADAALLAVKAGDLSSGHSRKLSMFRTHTDLTARFLSPDIIEALCSSREFATGWPGSNLHVEAALLSHLQQFDGTARSRLRSAVNNVVAISKLPEDEQRAMGDPLDANVVADLAMATINLDGPSGGARFLGRWRPHSYVGTVAGKLCARLADSGRYGDLADLAISSKKRSHVQIAVAATMFEYNIAPPVQVIKALVKLLLKRSKPFKHNRGVHRDEPDVRGVVWILVHALRAEVLPADEALRVLDVHLPEHLPGGLAWRVSSHPTSAILLGHALRARLTGDDLAIERIVDARLLDAIGKDDHGRDESTREFLANVPGLLPWAVRWLDAVLDGDNEHVRSSFSTLAAKDLKPVSDYNPPFVLVSTMADMVTRLLTVIPQDDVIDRFTSWCRTEAVLLGRSRLSIARAASRSPQLENFGLEVVQRGIELAQQDRTDSPTRVDSLIALARTLLAVNEPEARAIFDIAAAEAERVGDDLYARWESIVSTARVLATGAESVRAHRLFQVAEALDQVGTEVDTIELATSLRGMHEPSYFVLASQARDRRTLDFSLMLTPAFKDAAKPGVERISHLALYAFAPQSGWEAPVARLSPESSAEATKIFNDFTRYERPKHEVASDPQPRPSSLLDAVDEAPSEPAVRFANHDFTTEQAWNDLLRELSWRSTERRQVITYAIDKHSTRRPDVVDALGRAASATPDAFAELLEVSATRLQTPALTAAQKRLAVTYSTRFARQICTRYFRHDDELPAIAKATGIPASELTGRAFKQLGRSAHQLSYREYFLLAAHLASTLEAAPAGEVFDAIALLFEDLAPTAEQPLLRVDTTTALTGVIWTALGDIDMKVRWRATHAVLLLVRFGCTAELDILARFARGDESSAPFLDARFPFYALHARMWLLLALARAAKEPKAATLAGFTSWLANVIRGPHHAVNQVLAQQTLVELTSRGVVNLEEHAEVLTTRVVADHVELTYDEREERANPLAFGDKGDDDDAFPRRRFFYDFEKYWCYSLAEAFSSKENDVSRRAIEVATDLDGYEMFAARTDPRTDAGIYDRRGQHMGHADWQGEDNLSFYLAVHSLLTVGAELAEAHVAYKDRESTRDSYMYWLSSYLPQRPNGRWLADRRDPPPDPSPDQALISWDSDETWPWSLTKQDFEKVANLAGNAVTVWANFESARENRSEEVLIQSALVPHETAQSLLIALQTSPSGPYSYTMPAADGEADDPEEHPYELVPWLHVGDGHWGIDEHDERGGHIRFPPARPGASIIASFGLTTDEDERAWFYEGQQVFWSRLWGNMTPTYRDREQGTSGEKLEVDLGFLRTVLQRLDMTLALHVGMCRRTHRPSYQRRGKQDDEFEWLERSGKVYLLDPGGHWLEY</sequence>
<dbReference type="EMBL" id="BMRE01000013">
    <property type="protein sequence ID" value="GGU39562.1"/>
    <property type="molecule type" value="Genomic_DNA"/>
</dbReference>
<accession>A0ABQ2UIS5</accession>
<evidence type="ECO:0000313" key="2">
    <source>
        <dbReference type="EMBL" id="GGU39562.1"/>
    </source>
</evidence>
<feature type="region of interest" description="Disordered" evidence="1">
    <location>
        <begin position="1779"/>
        <end position="1798"/>
    </location>
</feature>
<comment type="caution">
    <text evidence="2">The sequence shown here is derived from an EMBL/GenBank/DDBJ whole genome shotgun (WGS) entry which is preliminary data.</text>
</comment>
<organism evidence="2 3">
    <name type="scientific">Lentzea flava</name>
    <dbReference type="NCBI Taxonomy" id="103732"/>
    <lineage>
        <taxon>Bacteria</taxon>
        <taxon>Bacillati</taxon>
        <taxon>Actinomycetota</taxon>
        <taxon>Actinomycetes</taxon>
        <taxon>Pseudonocardiales</taxon>
        <taxon>Pseudonocardiaceae</taxon>
        <taxon>Lentzea</taxon>
    </lineage>
</organism>
<proteinExistence type="predicted"/>
<reference evidence="3" key="1">
    <citation type="journal article" date="2019" name="Int. J. Syst. Evol. Microbiol.">
        <title>The Global Catalogue of Microorganisms (GCM) 10K type strain sequencing project: providing services to taxonomists for standard genome sequencing and annotation.</title>
        <authorList>
            <consortium name="The Broad Institute Genomics Platform"/>
            <consortium name="The Broad Institute Genome Sequencing Center for Infectious Disease"/>
            <person name="Wu L."/>
            <person name="Ma J."/>
        </authorList>
    </citation>
    <scope>NUCLEOTIDE SEQUENCE [LARGE SCALE GENOMIC DNA]</scope>
    <source>
        <strain evidence="3">JCM 3296</strain>
    </source>
</reference>
<keyword evidence="3" id="KW-1185">Reference proteome</keyword>
<evidence type="ECO:0008006" key="4">
    <source>
        <dbReference type="Google" id="ProtNLM"/>
    </source>
</evidence>
<protein>
    <recommendedName>
        <fullName evidence="4">ATP-binding protein</fullName>
    </recommendedName>
</protein>
<dbReference type="Proteomes" id="UP000649573">
    <property type="component" value="Unassembled WGS sequence"/>
</dbReference>
<dbReference type="RefSeq" id="WP_189254728.1">
    <property type="nucleotide sequence ID" value="NZ_BMRE01000013.1"/>
</dbReference>
<name>A0ABQ2UIS5_9PSEU</name>
<evidence type="ECO:0000256" key="1">
    <source>
        <dbReference type="SAM" id="MobiDB-lite"/>
    </source>
</evidence>